<comment type="caution">
    <text evidence="7">The sequence shown here is derived from an EMBL/GenBank/DDBJ whole genome shotgun (WGS) entry which is preliminary data.</text>
</comment>
<sequence>MYNIKGPSKIVAKTTTRRGISQNVDNYRDYNKNKYMEAEQIEITSVPKPVFHKKSPSNNQRQESISPQHEEIIKFIHESWSSVCSELDQDNGESDGSTSPQSDQSTCYYEDEPCEALQDFKPF</sequence>
<evidence type="ECO:0000313" key="8">
    <source>
        <dbReference type="Proteomes" id="UP001162162"/>
    </source>
</evidence>
<evidence type="ECO:0000256" key="2">
    <source>
        <dbReference type="ARBA" id="ARBA00004210"/>
    </source>
</evidence>
<evidence type="ECO:0008006" key="9">
    <source>
        <dbReference type="Google" id="ProtNLM"/>
    </source>
</evidence>
<dbReference type="EMBL" id="JAPWTK010000277">
    <property type="protein sequence ID" value="KAJ8943759.1"/>
    <property type="molecule type" value="Genomic_DNA"/>
</dbReference>
<evidence type="ECO:0000256" key="4">
    <source>
        <dbReference type="ARBA" id="ARBA00022490"/>
    </source>
</evidence>
<comment type="subcellular location">
    <subcellularLocation>
        <location evidence="2">Cytoplasm</location>
        <location evidence="2">Stress granule</location>
    </subcellularLocation>
    <subcellularLocation>
        <location evidence="1">Nucleus</location>
    </subcellularLocation>
</comment>
<feature type="compositionally biased region" description="Polar residues" evidence="6">
    <location>
        <begin position="94"/>
        <end position="107"/>
    </location>
</feature>
<dbReference type="Proteomes" id="UP001162162">
    <property type="component" value="Unassembled WGS sequence"/>
</dbReference>
<dbReference type="Pfam" id="PF14799">
    <property type="entry name" value="FAM195"/>
    <property type="match status" value="1"/>
</dbReference>
<dbReference type="AlphaFoldDB" id="A0AAV8XXC2"/>
<evidence type="ECO:0000256" key="1">
    <source>
        <dbReference type="ARBA" id="ARBA00004123"/>
    </source>
</evidence>
<name>A0AAV8XXC2_9CUCU</name>
<reference evidence="7" key="1">
    <citation type="journal article" date="2023" name="Insect Mol. Biol.">
        <title>Genome sequencing provides insights into the evolution of gene families encoding plant cell wall-degrading enzymes in longhorned beetles.</title>
        <authorList>
            <person name="Shin N.R."/>
            <person name="Okamura Y."/>
            <person name="Kirsch R."/>
            <person name="Pauchet Y."/>
        </authorList>
    </citation>
    <scope>NUCLEOTIDE SEQUENCE</scope>
    <source>
        <strain evidence="7">AMC_N1</strain>
    </source>
</reference>
<evidence type="ECO:0000256" key="5">
    <source>
        <dbReference type="ARBA" id="ARBA00023242"/>
    </source>
</evidence>
<protein>
    <recommendedName>
        <fullName evidence="9">Protein FAM195A</fullName>
    </recommendedName>
</protein>
<proteinExistence type="inferred from homology"/>
<dbReference type="GO" id="GO:0010494">
    <property type="term" value="C:cytoplasmic stress granule"/>
    <property type="evidence" value="ECO:0007669"/>
    <property type="project" value="UniProtKB-SubCell"/>
</dbReference>
<dbReference type="InterPro" id="IPR029428">
    <property type="entry name" value="MCRIP"/>
</dbReference>
<evidence type="ECO:0000313" key="7">
    <source>
        <dbReference type="EMBL" id="KAJ8943759.1"/>
    </source>
</evidence>
<dbReference type="GO" id="GO:0005634">
    <property type="term" value="C:nucleus"/>
    <property type="evidence" value="ECO:0007669"/>
    <property type="project" value="UniProtKB-SubCell"/>
</dbReference>
<accession>A0AAV8XXC2</accession>
<feature type="region of interest" description="Disordered" evidence="6">
    <location>
        <begin position="47"/>
        <end position="70"/>
    </location>
</feature>
<feature type="region of interest" description="Disordered" evidence="6">
    <location>
        <begin position="86"/>
        <end position="108"/>
    </location>
</feature>
<gene>
    <name evidence="7" type="ORF">NQ318_011971</name>
</gene>
<keyword evidence="4" id="KW-0963">Cytoplasm</keyword>
<keyword evidence="5" id="KW-0539">Nucleus</keyword>
<keyword evidence="8" id="KW-1185">Reference proteome</keyword>
<feature type="compositionally biased region" description="Polar residues" evidence="6">
    <location>
        <begin position="56"/>
        <end position="67"/>
    </location>
</feature>
<comment type="similarity">
    <text evidence="3">Belongs to the MCRIP family.</text>
</comment>
<evidence type="ECO:0000256" key="6">
    <source>
        <dbReference type="SAM" id="MobiDB-lite"/>
    </source>
</evidence>
<evidence type="ECO:0000256" key="3">
    <source>
        <dbReference type="ARBA" id="ARBA00010821"/>
    </source>
</evidence>
<organism evidence="7 8">
    <name type="scientific">Aromia moschata</name>
    <dbReference type="NCBI Taxonomy" id="1265417"/>
    <lineage>
        <taxon>Eukaryota</taxon>
        <taxon>Metazoa</taxon>
        <taxon>Ecdysozoa</taxon>
        <taxon>Arthropoda</taxon>
        <taxon>Hexapoda</taxon>
        <taxon>Insecta</taxon>
        <taxon>Pterygota</taxon>
        <taxon>Neoptera</taxon>
        <taxon>Endopterygota</taxon>
        <taxon>Coleoptera</taxon>
        <taxon>Polyphaga</taxon>
        <taxon>Cucujiformia</taxon>
        <taxon>Chrysomeloidea</taxon>
        <taxon>Cerambycidae</taxon>
        <taxon>Cerambycinae</taxon>
        <taxon>Callichromatini</taxon>
        <taxon>Aromia</taxon>
    </lineage>
</organism>